<evidence type="ECO:0000313" key="6">
    <source>
        <dbReference type="Proteomes" id="UP000267821"/>
    </source>
</evidence>
<organism evidence="5 6">
    <name type="scientific">Terfezia boudieri ATCC MYA-4762</name>
    <dbReference type="NCBI Taxonomy" id="1051890"/>
    <lineage>
        <taxon>Eukaryota</taxon>
        <taxon>Fungi</taxon>
        <taxon>Dikarya</taxon>
        <taxon>Ascomycota</taxon>
        <taxon>Pezizomycotina</taxon>
        <taxon>Pezizomycetes</taxon>
        <taxon>Pezizales</taxon>
        <taxon>Pezizaceae</taxon>
        <taxon>Terfezia</taxon>
    </lineage>
</organism>
<dbReference type="GO" id="GO:0005763">
    <property type="term" value="C:mitochondrial small ribosomal subunit"/>
    <property type="evidence" value="ECO:0007669"/>
    <property type="project" value="TreeGrafter"/>
</dbReference>
<feature type="region of interest" description="Disordered" evidence="4">
    <location>
        <begin position="34"/>
        <end position="71"/>
    </location>
</feature>
<dbReference type="InterPro" id="IPR052837">
    <property type="entry name" value="Mitoribosomal_bS21"/>
</dbReference>
<keyword evidence="3" id="KW-0687">Ribonucleoprotein</keyword>
<evidence type="ECO:0000256" key="1">
    <source>
        <dbReference type="ARBA" id="ARBA00006640"/>
    </source>
</evidence>
<dbReference type="PANTHER" id="PTHR41237">
    <property type="entry name" value="37S RIBOSOMAL PROTEIN MRP21, MITOCHONDRIAL"/>
    <property type="match status" value="1"/>
</dbReference>
<dbReference type="GO" id="GO:0070124">
    <property type="term" value="P:mitochondrial translational initiation"/>
    <property type="evidence" value="ECO:0007669"/>
    <property type="project" value="TreeGrafter"/>
</dbReference>
<dbReference type="EMBL" id="ML121536">
    <property type="protein sequence ID" value="RPB26047.1"/>
    <property type="molecule type" value="Genomic_DNA"/>
</dbReference>
<evidence type="ECO:0000256" key="4">
    <source>
        <dbReference type="SAM" id="MobiDB-lite"/>
    </source>
</evidence>
<dbReference type="AlphaFoldDB" id="A0A3N4LT15"/>
<dbReference type="GO" id="GO:0003735">
    <property type="term" value="F:structural constituent of ribosome"/>
    <property type="evidence" value="ECO:0007669"/>
    <property type="project" value="InterPro"/>
</dbReference>
<protein>
    <recommendedName>
        <fullName evidence="7">Ribosomal protein S21</fullName>
    </recommendedName>
</protein>
<dbReference type="InParanoid" id="A0A3N4LT15"/>
<dbReference type="PANTHER" id="PTHR41237:SF1">
    <property type="entry name" value="SMALL RIBOSOMAL SUBUNIT PROTEIN BS21M"/>
    <property type="match status" value="1"/>
</dbReference>
<evidence type="ECO:0008006" key="7">
    <source>
        <dbReference type="Google" id="ProtNLM"/>
    </source>
</evidence>
<evidence type="ECO:0000313" key="5">
    <source>
        <dbReference type="EMBL" id="RPB26047.1"/>
    </source>
</evidence>
<dbReference type="STRING" id="1051890.A0A3N4LT15"/>
<feature type="region of interest" description="Disordered" evidence="4">
    <location>
        <begin position="124"/>
        <end position="148"/>
    </location>
</feature>
<evidence type="ECO:0000256" key="2">
    <source>
        <dbReference type="ARBA" id="ARBA00022980"/>
    </source>
</evidence>
<proteinExistence type="inferred from homology"/>
<accession>A0A3N4LT15</accession>
<dbReference type="OrthoDB" id="2501249at2759"/>
<name>A0A3N4LT15_9PEZI</name>
<reference evidence="5 6" key="1">
    <citation type="journal article" date="2018" name="Nat. Ecol. Evol.">
        <title>Pezizomycetes genomes reveal the molecular basis of ectomycorrhizal truffle lifestyle.</title>
        <authorList>
            <person name="Murat C."/>
            <person name="Payen T."/>
            <person name="Noel B."/>
            <person name="Kuo A."/>
            <person name="Morin E."/>
            <person name="Chen J."/>
            <person name="Kohler A."/>
            <person name="Krizsan K."/>
            <person name="Balestrini R."/>
            <person name="Da Silva C."/>
            <person name="Montanini B."/>
            <person name="Hainaut M."/>
            <person name="Levati E."/>
            <person name="Barry K.W."/>
            <person name="Belfiori B."/>
            <person name="Cichocki N."/>
            <person name="Clum A."/>
            <person name="Dockter R.B."/>
            <person name="Fauchery L."/>
            <person name="Guy J."/>
            <person name="Iotti M."/>
            <person name="Le Tacon F."/>
            <person name="Lindquist E.A."/>
            <person name="Lipzen A."/>
            <person name="Malagnac F."/>
            <person name="Mello A."/>
            <person name="Molinier V."/>
            <person name="Miyauchi S."/>
            <person name="Poulain J."/>
            <person name="Riccioni C."/>
            <person name="Rubini A."/>
            <person name="Sitrit Y."/>
            <person name="Splivallo R."/>
            <person name="Traeger S."/>
            <person name="Wang M."/>
            <person name="Zifcakova L."/>
            <person name="Wipf D."/>
            <person name="Zambonelli A."/>
            <person name="Paolocci F."/>
            <person name="Nowrousian M."/>
            <person name="Ottonello S."/>
            <person name="Baldrian P."/>
            <person name="Spatafora J.W."/>
            <person name="Henrissat B."/>
            <person name="Nagy L.G."/>
            <person name="Aury J.M."/>
            <person name="Wincker P."/>
            <person name="Grigoriev I.V."/>
            <person name="Bonfante P."/>
            <person name="Martin F.M."/>
        </authorList>
    </citation>
    <scope>NUCLEOTIDE SEQUENCE [LARGE SCALE GENOMIC DNA]</scope>
    <source>
        <strain evidence="5 6">ATCC MYA-4762</strain>
    </source>
</reference>
<sequence length="257" mass="28297">MKARILLTVTAARPHCAAAAPLLSMFLPHRRFQSSKSKSQFNASSSSPPSSSPSSSSQNDPPNKQPISNPATLKSLLGDLLVDSPSPSINKNNNFNYNNYNGNYSNNSNNNSASNPLLSSYSLPASFSSRNRHSPSPPNSSPHSLLSKLGLTGTGTSFFDQTLSELPLTDQTTGRIPRMGPTAGRSVLVQGDVTVAFTRLKSVVQANRVRSDMMKQRFHERPGLKKKRLKRERHRRRFKEAFKRMVGVVLDMKNRGM</sequence>
<dbReference type="Proteomes" id="UP000267821">
    <property type="component" value="Unassembled WGS sequence"/>
</dbReference>
<keyword evidence="6" id="KW-1185">Reference proteome</keyword>
<dbReference type="InterPro" id="IPR001911">
    <property type="entry name" value="Ribosomal_bS21"/>
</dbReference>
<keyword evidence="2" id="KW-0689">Ribosomal protein</keyword>
<dbReference type="Pfam" id="PF01165">
    <property type="entry name" value="Ribosomal_S21"/>
    <property type="match status" value="1"/>
</dbReference>
<feature type="compositionally biased region" description="Low complexity" evidence="4">
    <location>
        <begin position="34"/>
        <end position="66"/>
    </location>
</feature>
<evidence type="ECO:0000256" key="3">
    <source>
        <dbReference type="ARBA" id="ARBA00023274"/>
    </source>
</evidence>
<gene>
    <name evidence="5" type="ORF">L211DRAFT_836139</name>
</gene>
<comment type="similarity">
    <text evidence="1">Belongs to the bacterial ribosomal protein bS21 family.</text>
</comment>